<evidence type="ECO:0000256" key="17">
    <source>
        <dbReference type="SAM" id="MobiDB-lite"/>
    </source>
</evidence>
<feature type="compositionally biased region" description="Basic residues" evidence="17">
    <location>
        <begin position="1224"/>
        <end position="1239"/>
    </location>
</feature>
<evidence type="ECO:0000256" key="8">
    <source>
        <dbReference type="ARBA" id="ARBA00022692"/>
    </source>
</evidence>
<dbReference type="InterPro" id="IPR036641">
    <property type="entry name" value="HPT_dom_sf"/>
</dbReference>
<dbReference type="CDD" id="cd00156">
    <property type="entry name" value="REC"/>
    <property type="match status" value="1"/>
</dbReference>
<dbReference type="SMART" id="SM00388">
    <property type="entry name" value="HisKA"/>
    <property type="match status" value="1"/>
</dbReference>
<dbReference type="SMART" id="SM00065">
    <property type="entry name" value="GAF"/>
    <property type="match status" value="3"/>
</dbReference>
<dbReference type="SUPFAM" id="SSF55785">
    <property type="entry name" value="PYP-like sensor domain (PAS domain)"/>
    <property type="match status" value="1"/>
</dbReference>
<dbReference type="Gene3D" id="3.30.450.40">
    <property type="match status" value="3"/>
</dbReference>
<dbReference type="Proteomes" id="UP001196661">
    <property type="component" value="Unassembled WGS sequence"/>
</dbReference>
<evidence type="ECO:0000256" key="9">
    <source>
        <dbReference type="ARBA" id="ARBA00022741"/>
    </source>
</evidence>
<dbReference type="Pfam" id="PF00512">
    <property type="entry name" value="HisKA"/>
    <property type="match status" value="1"/>
</dbReference>
<dbReference type="SUPFAM" id="SSF52172">
    <property type="entry name" value="CheY-like"/>
    <property type="match status" value="2"/>
</dbReference>
<keyword evidence="10" id="KW-0418">Kinase</keyword>
<evidence type="ECO:0000256" key="7">
    <source>
        <dbReference type="ARBA" id="ARBA00022679"/>
    </source>
</evidence>
<keyword evidence="8" id="KW-0812">Transmembrane</keyword>
<dbReference type="Gene3D" id="1.20.120.160">
    <property type="entry name" value="HPT domain"/>
    <property type="match status" value="1"/>
</dbReference>
<dbReference type="Gene3D" id="1.10.287.130">
    <property type="match status" value="1"/>
</dbReference>
<comment type="similarity">
    <text evidence="3">In the N-terminal section; belongs to the phytochrome family.</text>
</comment>
<comment type="caution">
    <text evidence="24">The sequence shown here is derived from an EMBL/GenBank/DDBJ whole genome shotgun (WGS) entry which is preliminary data.</text>
</comment>
<dbReference type="PROSITE" id="PS50046">
    <property type="entry name" value="PHYTOCHROME_2"/>
    <property type="match status" value="1"/>
</dbReference>
<gene>
    <name evidence="24" type="ORF">IXB28_10800</name>
</gene>
<dbReference type="PROSITE" id="PS50112">
    <property type="entry name" value="PAS"/>
    <property type="match status" value="1"/>
</dbReference>
<dbReference type="InterPro" id="IPR011006">
    <property type="entry name" value="CheY-like_superfamily"/>
</dbReference>
<dbReference type="RefSeq" id="WP_215618588.1">
    <property type="nucleotide sequence ID" value="NZ_JADOER010000009.1"/>
</dbReference>
<keyword evidence="25" id="KW-1185">Reference proteome</keyword>
<evidence type="ECO:0000256" key="15">
    <source>
        <dbReference type="PROSITE-ProRule" id="PRU00110"/>
    </source>
</evidence>
<protein>
    <recommendedName>
        <fullName evidence="4">histidine kinase</fullName>
        <ecNumber evidence="4">2.7.13.3</ecNumber>
    </recommendedName>
</protein>
<dbReference type="EMBL" id="JADOER010000009">
    <property type="protein sequence ID" value="MBT9312696.1"/>
    <property type="molecule type" value="Genomic_DNA"/>
</dbReference>
<feature type="region of interest" description="Disordered" evidence="17">
    <location>
        <begin position="1"/>
        <end position="32"/>
    </location>
</feature>
<dbReference type="Pfam" id="PF01627">
    <property type="entry name" value="Hpt"/>
    <property type="match status" value="1"/>
</dbReference>
<dbReference type="InterPro" id="IPR036890">
    <property type="entry name" value="HATPase_C_sf"/>
</dbReference>
<dbReference type="Pfam" id="PF13185">
    <property type="entry name" value="GAF_2"/>
    <property type="match status" value="1"/>
</dbReference>
<evidence type="ECO:0000313" key="25">
    <source>
        <dbReference type="Proteomes" id="UP001196661"/>
    </source>
</evidence>
<dbReference type="CDD" id="cd00130">
    <property type="entry name" value="PAS"/>
    <property type="match status" value="1"/>
</dbReference>
<feature type="domain" description="PAC" evidence="22">
    <location>
        <begin position="273"/>
        <end position="323"/>
    </location>
</feature>
<dbReference type="CDD" id="cd16922">
    <property type="entry name" value="HATPase_EvgS-ArcB-TorS-like"/>
    <property type="match status" value="1"/>
</dbReference>
<keyword evidence="11" id="KW-0067">ATP-binding</keyword>
<proteinExistence type="inferred from homology"/>
<dbReference type="SUPFAM" id="SSF55781">
    <property type="entry name" value="GAF domain-like"/>
    <property type="match status" value="3"/>
</dbReference>
<keyword evidence="13" id="KW-0902">Two-component regulatory system</keyword>
<dbReference type="InterPro" id="IPR035965">
    <property type="entry name" value="PAS-like_dom_sf"/>
</dbReference>
<feature type="domain" description="Phytochrome chromophore attachment site" evidence="18">
    <location>
        <begin position="343"/>
        <end position="481"/>
    </location>
</feature>
<keyword evidence="7" id="KW-0808">Transferase</keyword>
<dbReference type="EC" id="2.7.13.3" evidence="4"/>
<dbReference type="PANTHER" id="PTHR45339">
    <property type="entry name" value="HYBRID SIGNAL TRANSDUCTION HISTIDINE KINASE J"/>
    <property type="match status" value="1"/>
</dbReference>
<sequence>MTSSATALPEKVDSLNHNPKTKDTNGAGLASIPESTQQSGIFAQFLSDVLSQGCQTTDWDFGEVWVPHANGQTLVCSSVSYGHEATHIQSFRKESLGFQFKHGEGLPGRVWVSQKPEWIEDIATLTPETYARFKIAKDANLRTALAIPIIMADTVQAVLVFYSCAVRPENPQLMAMMPAMLHLGLTLQHQESAQSLQSSEQKYHDLIATVKEVIFQIDRQGDWSILNPAWRSITGFTVDESLDRPLINYIHPDDRAQIDAILASLMRGEMTANTATVKLLTKHGNFRQVELHTYPIIETEVIGIAGTINDITDRLEAEVALKQQIEKEKLIGSISLQIRQSLVLQESLDITVLEVRKFLKTDRVLVYRFDDKVTWDGTVVAESVGPDLNALLGASVKDRCFGQEQAQRYLAGQTTVVDNIYTADLDPCYTKFLAELQVVATLIVPIVRGDDLWGLLVAHHCQCPRPWQEDEVNLLLQLSNQVAIAAYQAQLYEQSQREIAERQTIERTLRESETTIRALYEVTASRHLSFTDSIQELLVMGRQQFNLEIGTLAKIDGEQYEVIASQLSDSVTTQGTLYQLKQQFCAEVIRLNRPIYITKVGNTRWNNHPCYQAFKYEAYIGVPVVVNGDVYGTLSFASRHAIDNTFKAVDKELLRLMAQWIGGAIEREQTAIELAHARDEAVAGTQAKGDFLATMSHEIRTPMNAVIGMTGILLDTTLSDEQRDFVETIRSSGDALLTIINDILDFSKIESGKLELESIPFRLRNCVEEALDLLAPKAAEKSLELAYQIEPTIPRLVVGDITRLRQILVNLLGNAIKFTDTGEVVIEVISEDSETSPSDNQHELHFIVRDTGIGIPPEKMNRLFKAFSQVDSSVTRQYGGTGLGLVICKQLTEQMGGRMWVESEVGVGTTFHFTIVVPAAAEDEEELDLDSSLLAGKRLLIVDDNLTNCKILNIQAETWGMVPTIVNSGQAALDLLDQGPVFDLAILDMQMPKMDGFSLAQAIHRLPDYEALPLVMLTSIGRGELSQDMLDQEFEVLLHKPIKHIQLFNALNTLLGGQRVTVRKVSAQSTELDAHQGEKHPLRILLAEDNSINQKLATQQLKRISYRADIVGNGLEAIEALERQVYDVVLMDMQMPEMDGITATQKIRQIFPAKAQPRIIAMTANAMQGDRERCLKAGMDSYISKPVDLEKLALALQQCPSRQGNTPPAETVTPPKPEPTRSSAKPRKKKTAHKSRKQKSPQPAKASPAIDIDGLKQTLEIIGGNTPENIKEIISLYMKESPKLVEIMVNGIKNNSAKDLEYAGHTLKSSSQMIGALQFSKLCSHLETVGRSNTLDTLNTHETLASIDQQFAAIEKELQQLTQTNI</sequence>
<evidence type="ECO:0000256" key="5">
    <source>
        <dbReference type="ARBA" id="ARBA00022475"/>
    </source>
</evidence>
<evidence type="ECO:0000259" key="19">
    <source>
        <dbReference type="PROSITE" id="PS50109"/>
    </source>
</evidence>
<dbReference type="SMART" id="SM00387">
    <property type="entry name" value="HATPase_c"/>
    <property type="match status" value="1"/>
</dbReference>
<evidence type="ECO:0000259" key="21">
    <source>
        <dbReference type="PROSITE" id="PS50112"/>
    </source>
</evidence>
<feature type="modified residue" description="4-aspartylphosphate" evidence="16">
    <location>
        <position position="988"/>
    </location>
</feature>
<feature type="domain" description="Response regulatory" evidence="20">
    <location>
        <begin position="1083"/>
        <end position="1200"/>
    </location>
</feature>
<name>A0ABS5Y4H6_9CYAN</name>
<dbReference type="Pfam" id="PF00989">
    <property type="entry name" value="PAS"/>
    <property type="match status" value="1"/>
</dbReference>
<dbReference type="Gene3D" id="3.30.450.20">
    <property type="entry name" value="PAS domain"/>
    <property type="match status" value="1"/>
</dbReference>
<dbReference type="SMART" id="SM00091">
    <property type="entry name" value="PAS"/>
    <property type="match status" value="1"/>
</dbReference>
<dbReference type="Pfam" id="PF02518">
    <property type="entry name" value="HATPase_c"/>
    <property type="match status" value="1"/>
</dbReference>
<feature type="modified residue" description="4-aspartylphosphate" evidence="16">
    <location>
        <position position="1132"/>
    </location>
</feature>
<dbReference type="InterPro" id="IPR003661">
    <property type="entry name" value="HisK_dim/P_dom"/>
</dbReference>
<keyword evidence="6 16" id="KW-0597">Phosphoprotein</keyword>
<dbReference type="PROSITE" id="PS50894">
    <property type="entry name" value="HPT"/>
    <property type="match status" value="1"/>
</dbReference>
<evidence type="ECO:0000256" key="16">
    <source>
        <dbReference type="PROSITE-ProRule" id="PRU00169"/>
    </source>
</evidence>
<dbReference type="InterPro" id="IPR003018">
    <property type="entry name" value="GAF"/>
</dbReference>
<comment type="catalytic activity">
    <reaction evidence="1">
        <text>ATP + protein L-histidine = ADP + protein N-phospho-L-histidine.</text>
        <dbReference type="EC" id="2.7.13.3"/>
    </reaction>
</comment>
<keyword evidence="14" id="KW-0472">Membrane</keyword>
<dbReference type="SMART" id="SM00448">
    <property type="entry name" value="REC"/>
    <property type="match status" value="2"/>
</dbReference>
<evidence type="ECO:0000313" key="24">
    <source>
        <dbReference type="EMBL" id="MBT9312696.1"/>
    </source>
</evidence>
<evidence type="ECO:0000256" key="12">
    <source>
        <dbReference type="ARBA" id="ARBA00022989"/>
    </source>
</evidence>
<keyword evidence="12" id="KW-1133">Transmembrane helix</keyword>
<feature type="region of interest" description="Disordered" evidence="17">
    <location>
        <begin position="1200"/>
        <end position="1250"/>
    </location>
</feature>
<evidence type="ECO:0000256" key="13">
    <source>
        <dbReference type="ARBA" id="ARBA00023012"/>
    </source>
</evidence>
<evidence type="ECO:0000259" key="18">
    <source>
        <dbReference type="PROSITE" id="PS50046"/>
    </source>
</evidence>
<dbReference type="InterPro" id="IPR013767">
    <property type="entry name" value="PAS_fold"/>
</dbReference>
<comment type="subcellular location">
    <subcellularLocation>
        <location evidence="2">Cell membrane</location>
        <topology evidence="2">Multi-pass membrane protein</topology>
    </subcellularLocation>
</comment>
<dbReference type="PROSITE" id="PS50113">
    <property type="entry name" value="PAC"/>
    <property type="match status" value="1"/>
</dbReference>
<feature type="domain" description="PAS" evidence="21">
    <location>
        <begin position="199"/>
        <end position="269"/>
    </location>
</feature>
<dbReference type="PANTHER" id="PTHR45339:SF1">
    <property type="entry name" value="HYBRID SIGNAL TRANSDUCTION HISTIDINE KINASE J"/>
    <property type="match status" value="1"/>
</dbReference>
<evidence type="ECO:0000259" key="22">
    <source>
        <dbReference type="PROSITE" id="PS50113"/>
    </source>
</evidence>
<dbReference type="InterPro" id="IPR008207">
    <property type="entry name" value="Sig_transdc_His_kin_Hpt_dom"/>
</dbReference>
<evidence type="ECO:0000256" key="14">
    <source>
        <dbReference type="ARBA" id="ARBA00023136"/>
    </source>
</evidence>
<evidence type="ECO:0000259" key="23">
    <source>
        <dbReference type="PROSITE" id="PS50894"/>
    </source>
</evidence>
<keyword evidence="5" id="KW-1003">Cell membrane</keyword>
<evidence type="ECO:0000256" key="10">
    <source>
        <dbReference type="ARBA" id="ARBA00022777"/>
    </source>
</evidence>
<evidence type="ECO:0000256" key="3">
    <source>
        <dbReference type="ARBA" id="ARBA00006402"/>
    </source>
</evidence>
<dbReference type="InterPro" id="IPR029016">
    <property type="entry name" value="GAF-like_dom_sf"/>
</dbReference>
<dbReference type="InterPro" id="IPR036097">
    <property type="entry name" value="HisK_dim/P_sf"/>
</dbReference>
<evidence type="ECO:0000256" key="1">
    <source>
        <dbReference type="ARBA" id="ARBA00000085"/>
    </source>
</evidence>
<dbReference type="SUPFAM" id="SSF47384">
    <property type="entry name" value="Homodimeric domain of signal transducing histidine kinase"/>
    <property type="match status" value="1"/>
</dbReference>
<dbReference type="PROSITE" id="PS50109">
    <property type="entry name" value="HIS_KIN"/>
    <property type="match status" value="1"/>
</dbReference>
<dbReference type="NCBIfam" id="TIGR00229">
    <property type="entry name" value="sensory_box"/>
    <property type="match status" value="1"/>
</dbReference>
<dbReference type="SUPFAM" id="SSF55874">
    <property type="entry name" value="ATPase domain of HSP90 chaperone/DNA topoisomerase II/histidine kinase"/>
    <property type="match status" value="1"/>
</dbReference>
<evidence type="ECO:0000256" key="6">
    <source>
        <dbReference type="ARBA" id="ARBA00022553"/>
    </source>
</evidence>
<evidence type="ECO:0000256" key="11">
    <source>
        <dbReference type="ARBA" id="ARBA00022840"/>
    </source>
</evidence>
<dbReference type="InterPro" id="IPR001789">
    <property type="entry name" value="Sig_transdc_resp-reg_receiver"/>
</dbReference>
<dbReference type="PRINTS" id="PR00344">
    <property type="entry name" value="BCTRLSENSOR"/>
</dbReference>
<feature type="modified residue" description="Phosphohistidine" evidence="15">
    <location>
        <position position="1305"/>
    </location>
</feature>
<evidence type="ECO:0000256" key="2">
    <source>
        <dbReference type="ARBA" id="ARBA00004651"/>
    </source>
</evidence>
<evidence type="ECO:0000256" key="4">
    <source>
        <dbReference type="ARBA" id="ARBA00012438"/>
    </source>
</evidence>
<dbReference type="Gene3D" id="3.40.50.2300">
    <property type="match status" value="2"/>
</dbReference>
<dbReference type="InterPro" id="IPR000014">
    <property type="entry name" value="PAS"/>
</dbReference>
<feature type="domain" description="HPt" evidence="23">
    <location>
        <begin position="1266"/>
        <end position="1361"/>
    </location>
</feature>
<dbReference type="CDD" id="cd17546">
    <property type="entry name" value="REC_hyHK_CKI1_RcsC-like"/>
    <property type="match status" value="1"/>
</dbReference>
<feature type="domain" description="Response regulatory" evidence="20">
    <location>
        <begin position="938"/>
        <end position="1055"/>
    </location>
</feature>
<reference evidence="24 25" key="1">
    <citation type="journal article" date="2021" name="Mar. Drugs">
        <title>Genome Reduction and Secondary Metabolism of the Marine Sponge-Associated Cyanobacterium Leptothoe.</title>
        <authorList>
            <person name="Konstantinou D."/>
            <person name="Popin R.V."/>
            <person name="Fewer D.P."/>
            <person name="Sivonen K."/>
            <person name="Gkelis S."/>
        </authorList>
    </citation>
    <scope>NUCLEOTIDE SEQUENCE [LARGE SCALE GENOMIC DNA]</scope>
    <source>
        <strain evidence="24 25">TAU-MAC 1615</strain>
    </source>
</reference>
<dbReference type="Pfam" id="PF01590">
    <property type="entry name" value="GAF"/>
    <property type="match status" value="2"/>
</dbReference>
<dbReference type="InterPro" id="IPR004358">
    <property type="entry name" value="Sig_transdc_His_kin-like_C"/>
</dbReference>
<dbReference type="InterPro" id="IPR000700">
    <property type="entry name" value="PAS-assoc_C"/>
</dbReference>
<feature type="domain" description="Histidine kinase" evidence="19">
    <location>
        <begin position="694"/>
        <end position="919"/>
    </location>
</feature>
<dbReference type="InterPro" id="IPR005467">
    <property type="entry name" value="His_kinase_dom"/>
</dbReference>
<dbReference type="Pfam" id="PF00072">
    <property type="entry name" value="Response_reg"/>
    <property type="match status" value="2"/>
</dbReference>
<dbReference type="InterPro" id="IPR016132">
    <property type="entry name" value="Phyto_chromo_attachment"/>
</dbReference>
<evidence type="ECO:0000259" key="20">
    <source>
        <dbReference type="PROSITE" id="PS50110"/>
    </source>
</evidence>
<keyword evidence="9" id="KW-0547">Nucleotide-binding</keyword>
<organism evidence="24 25">
    <name type="scientific">Leptothoe kymatousa TAU-MAC 1615</name>
    <dbReference type="NCBI Taxonomy" id="2364775"/>
    <lineage>
        <taxon>Bacteria</taxon>
        <taxon>Bacillati</taxon>
        <taxon>Cyanobacteriota</taxon>
        <taxon>Cyanophyceae</taxon>
        <taxon>Nodosilineales</taxon>
        <taxon>Cymatolegaceae</taxon>
        <taxon>Leptothoe</taxon>
        <taxon>Leptothoe kymatousa</taxon>
    </lineage>
</organism>
<accession>A0ABS5Y4H6</accession>
<dbReference type="Gene3D" id="3.30.565.10">
    <property type="entry name" value="Histidine kinase-like ATPase, C-terminal domain"/>
    <property type="match status" value="1"/>
</dbReference>
<dbReference type="SUPFAM" id="SSF47226">
    <property type="entry name" value="Histidine-containing phosphotransfer domain, HPT domain"/>
    <property type="match status" value="1"/>
</dbReference>
<dbReference type="CDD" id="cd00082">
    <property type="entry name" value="HisKA"/>
    <property type="match status" value="1"/>
</dbReference>
<dbReference type="PROSITE" id="PS50110">
    <property type="entry name" value="RESPONSE_REGULATORY"/>
    <property type="match status" value="2"/>
</dbReference>
<dbReference type="InterPro" id="IPR003594">
    <property type="entry name" value="HATPase_dom"/>
</dbReference>